<dbReference type="OrthoDB" id="10050074at2759"/>
<dbReference type="Proteomes" id="UP000299102">
    <property type="component" value="Unassembled WGS sequence"/>
</dbReference>
<dbReference type="EMBL" id="BGZK01000169">
    <property type="protein sequence ID" value="GBP25062.1"/>
    <property type="molecule type" value="Genomic_DNA"/>
</dbReference>
<name>A0A4C1UGF0_EUMVA</name>
<feature type="region of interest" description="Disordered" evidence="1">
    <location>
        <begin position="199"/>
        <end position="226"/>
    </location>
</feature>
<reference evidence="2 3" key="1">
    <citation type="journal article" date="2019" name="Commun. Biol.">
        <title>The bagworm genome reveals a unique fibroin gene that provides high tensile strength.</title>
        <authorList>
            <person name="Kono N."/>
            <person name="Nakamura H."/>
            <person name="Ohtoshi R."/>
            <person name="Tomita M."/>
            <person name="Numata K."/>
            <person name="Arakawa K."/>
        </authorList>
    </citation>
    <scope>NUCLEOTIDE SEQUENCE [LARGE SCALE GENOMIC DNA]</scope>
</reference>
<evidence type="ECO:0000256" key="1">
    <source>
        <dbReference type="SAM" id="MobiDB-lite"/>
    </source>
</evidence>
<proteinExistence type="predicted"/>
<organism evidence="2 3">
    <name type="scientific">Eumeta variegata</name>
    <name type="common">Bagworm moth</name>
    <name type="synonym">Eumeta japonica</name>
    <dbReference type="NCBI Taxonomy" id="151549"/>
    <lineage>
        <taxon>Eukaryota</taxon>
        <taxon>Metazoa</taxon>
        <taxon>Ecdysozoa</taxon>
        <taxon>Arthropoda</taxon>
        <taxon>Hexapoda</taxon>
        <taxon>Insecta</taxon>
        <taxon>Pterygota</taxon>
        <taxon>Neoptera</taxon>
        <taxon>Endopterygota</taxon>
        <taxon>Lepidoptera</taxon>
        <taxon>Glossata</taxon>
        <taxon>Ditrysia</taxon>
        <taxon>Tineoidea</taxon>
        <taxon>Psychidae</taxon>
        <taxon>Oiketicinae</taxon>
        <taxon>Eumeta</taxon>
    </lineage>
</organism>
<dbReference type="AlphaFoldDB" id="A0A4C1UGF0"/>
<feature type="compositionally biased region" description="Basic residues" evidence="1">
    <location>
        <begin position="212"/>
        <end position="226"/>
    </location>
</feature>
<keyword evidence="3" id="KW-1185">Reference proteome</keyword>
<protein>
    <submittedName>
        <fullName evidence="2">Uncharacterized protein</fullName>
    </submittedName>
</protein>
<evidence type="ECO:0000313" key="3">
    <source>
        <dbReference type="Proteomes" id="UP000299102"/>
    </source>
</evidence>
<evidence type="ECO:0000313" key="2">
    <source>
        <dbReference type="EMBL" id="GBP25062.1"/>
    </source>
</evidence>
<sequence length="226" mass="25197">MRLLQRSFPLHVLQPNSVTQLKRCTGNVVCEKVSTALEEIDTPILNSIPNDNDIASSHPNPLLVSVVSYEPPSLHHFCRRPRDILAEPSDDFTVGVEKLLDSALQDSRDFLCRGACLLGIHRAVTCRRHVHAGLAASDEDVKAVGFRHSSHKWFKRFLVCASRTHMCARAHGRLITGFSLPSPSLEWGELQKKGPNLLVRVQRPTGEDPQKKRGSSARRRGQSQCV</sequence>
<accession>A0A4C1UGF0</accession>
<comment type="caution">
    <text evidence="2">The sequence shown here is derived from an EMBL/GenBank/DDBJ whole genome shotgun (WGS) entry which is preliminary data.</text>
</comment>
<gene>
    <name evidence="2" type="ORF">EVAR_19542_1</name>
</gene>